<evidence type="ECO:0000313" key="9">
    <source>
        <dbReference type="EMBL" id="MQL86094.1"/>
    </source>
</evidence>
<keyword evidence="10" id="KW-1185">Reference proteome</keyword>
<reference evidence="9" key="1">
    <citation type="submission" date="2017-07" db="EMBL/GenBank/DDBJ databases">
        <title>Taro Niue Genome Assembly and Annotation.</title>
        <authorList>
            <person name="Atibalentja N."/>
            <person name="Keating K."/>
            <person name="Fields C.J."/>
        </authorList>
    </citation>
    <scope>NUCLEOTIDE SEQUENCE</scope>
    <source>
        <strain evidence="9">Niue_2</strain>
        <tissue evidence="9">Leaf</tissue>
    </source>
</reference>
<comment type="caution">
    <text evidence="9">The sequence shown here is derived from an EMBL/GenBank/DDBJ whole genome shotgun (WGS) entry which is preliminary data.</text>
</comment>
<evidence type="ECO:0000256" key="6">
    <source>
        <dbReference type="RuleBase" id="RU367028"/>
    </source>
</evidence>
<evidence type="ECO:0000259" key="8">
    <source>
        <dbReference type="PROSITE" id="PS51754"/>
    </source>
</evidence>
<keyword evidence="3 6" id="KW-0805">Transcription regulation</keyword>
<dbReference type="GO" id="GO:0045892">
    <property type="term" value="P:negative regulation of DNA-templated transcription"/>
    <property type="evidence" value="ECO:0007669"/>
    <property type="project" value="UniProtKB-UniRule"/>
</dbReference>
<name>A0A843UWT5_COLES</name>
<organism evidence="9 10">
    <name type="scientific">Colocasia esculenta</name>
    <name type="common">Wild taro</name>
    <name type="synonym">Arum esculentum</name>
    <dbReference type="NCBI Taxonomy" id="4460"/>
    <lineage>
        <taxon>Eukaryota</taxon>
        <taxon>Viridiplantae</taxon>
        <taxon>Streptophyta</taxon>
        <taxon>Embryophyta</taxon>
        <taxon>Tracheophyta</taxon>
        <taxon>Spermatophyta</taxon>
        <taxon>Magnoliopsida</taxon>
        <taxon>Liliopsida</taxon>
        <taxon>Araceae</taxon>
        <taxon>Aroideae</taxon>
        <taxon>Colocasieae</taxon>
        <taxon>Colocasia</taxon>
    </lineage>
</organism>
<dbReference type="Proteomes" id="UP000652761">
    <property type="component" value="Unassembled WGS sequence"/>
</dbReference>
<feature type="compositionally biased region" description="Basic residues" evidence="7">
    <location>
        <begin position="108"/>
        <end position="121"/>
    </location>
</feature>
<dbReference type="PANTHER" id="PTHR33057:SF224">
    <property type="entry name" value="TRANSCRIPTION REPRESSOR"/>
    <property type="match status" value="1"/>
</dbReference>
<evidence type="ECO:0000256" key="4">
    <source>
        <dbReference type="ARBA" id="ARBA00023163"/>
    </source>
</evidence>
<dbReference type="InterPro" id="IPR006458">
    <property type="entry name" value="Ovate_C"/>
</dbReference>
<keyword evidence="5 6" id="KW-0539">Nucleus</keyword>
<dbReference type="NCBIfam" id="TIGR01568">
    <property type="entry name" value="A_thal_3678"/>
    <property type="match status" value="1"/>
</dbReference>
<dbReference type="OrthoDB" id="1928390at2759"/>
<comment type="function">
    <text evidence="6">Transcriptional repressor that regulates multiple aspects of plant growth and development.</text>
</comment>
<feature type="domain" description="OVATE" evidence="8">
    <location>
        <begin position="292"/>
        <end position="351"/>
    </location>
</feature>
<keyword evidence="2 6" id="KW-0678">Repressor</keyword>
<dbReference type="PANTHER" id="PTHR33057">
    <property type="entry name" value="TRANSCRIPTION REPRESSOR OFP7-RELATED"/>
    <property type="match status" value="1"/>
</dbReference>
<keyword evidence="4 6" id="KW-0804">Transcription</keyword>
<dbReference type="Pfam" id="PF04844">
    <property type="entry name" value="Ovate"/>
    <property type="match status" value="1"/>
</dbReference>
<dbReference type="InterPro" id="IPR038933">
    <property type="entry name" value="Ovate"/>
</dbReference>
<gene>
    <name evidence="9" type="ORF">Taro_018627</name>
</gene>
<dbReference type="EMBL" id="NMUH01000872">
    <property type="protein sequence ID" value="MQL86094.1"/>
    <property type="molecule type" value="Genomic_DNA"/>
</dbReference>
<proteinExistence type="predicted"/>
<dbReference type="GO" id="GO:0005634">
    <property type="term" value="C:nucleus"/>
    <property type="evidence" value="ECO:0007669"/>
    <property type="project" value="UniProtKB-SubCell"/>
</dbReference>
<evidence type="ECO:0000313" key="10">
    <source>
        <dbReference type="Proteomes" id="UP000652761"/>
    </source>
</evidence>
<protein>
    <recommendedName>
        <fullName evidence="6">Transcription repressor</fullName>
    </recommendedName>
    <alternativeName>
        <fullName evidence="6">Ovate family protein</fullName>
    </alternativeName>
</protein>
<evidence type="ECO:0000256" key="1">
    <source>
        <dbReference type="ARBA" id="ARBA00004123"/>
    </source>
</evidence>
<feature type="compositionally biased region" description="Basic and acidic residues" evidence="7">
    <location>
        <begin position="222"/>
        <end position="239"/>
    </location>
</feature>
<dbReference type="PROSITE" id="PS51754">
    <property type="entry name" value="OVATE"/>
    <property type="match status" value="1"/>
</dbReference>
<dbReference type="AlphaFoldDB" id="A0A843UWT5"/>
<sequence>MDVERLEGRRLKQRISKVLWASLRSSSCSITSREVAHAVHEPVFVPGLHGPAGKEKDALSGFQCRSLVTPLPFQHRCLRMQRREMGAAGSDPAHLPPHRRPTTATTRPGRKSREKHPRASRRSPSYYCSEKMGGELEREEKRIAVRKKEVEEKGSKKKLLSNSYGFTSSSSEDSDNDDAVEVLFASDETETLFSSRSFSSDSSEFYYSSSCRCSRKKKRNPRRQESQQKQREEEGEESRHCGTWVDGFRPFVFLSSSSSLSGSDRTREDMASEAMEEEEEMEAAAGTAGFAVEKQSSDPREDFRSSMLEMIMEKQVFGDRDLENLLVRYLSLNHPHHHPVILEVFSEIRETLFGY</sequence>
<evidence type="ECO:0000256" key="2">
    <source>
        <dbReference type="ARBA" id="ARBA00022491"/>
    </source>
</evidence>
<evidence type="ECO:0000256" key="3">
    <source>
        <dbReference type="ARBA" id="ARBA00023015"/>
    </source>
</evidence>
<evidence type="ECO:0000256" key="5">
    <source>
        <dbReference type="ARBA" id="ARBA00023242"/>
    </source>
</evidence>
<accession>A0A843UWT5</accession>
<comment type="subcellular location">
    <subcellularLocation>
        <location evidence="1 6">Nucleus</location>
    </subcellularLocation>
</comment>
<evidence type="ECO:0000256" key="7">
    <source>
        <dbReference type="SAM" id="MobiDB-lite"/>
    </source>
</evidence>
<feature type="region of interest" description="Disordered" evidence="7">
    <location>
        <begin position="84"/>
        <end position="133"/>
    </location>
</feature>
<feature type="region of interest" description="Disordered" evidence="7">
    <location>
        <begin position="216"/>
        <end position="239"/>
    </location>
</feature>